<evidence type="ECO:0000313" key="3">
    <source>
        <dbReference type="Proteomes" id="UP000823941"/>
    </source>
</evidence>
<sequence length="61" mass="6815">MEDIREGVAQVSKLTRAAREVARESARDPRPRDGARDAALDAALRDKLGFGPHFQVWLPPF</sequence>
<name>A0ABQ7Q6N8_PLUXY</name>
<evidence type="ECO:0000313" key="2">
    <source>
        <dbReference type="EMBL" id="KAG7299558.1"/>
    </source>
</evidence>
<dbReference type="EMBL" id="JAHIBW010000022">
    <property type="protein sequence ID" value="KAG7299558.1"/>
    <property type="molecule type" value="Genomic_DNA"/>
</dbReference>
<feature type="compositionally biased region" description="Basic and acidic residues" evidence="1">
    <location>
        <begin position="17"/>
        <end position="36"/>
    </location>
</feature>
<protein>
    <submittedName>
        <fullName evidence="2">Uncharacterized protein</fullName>
    </submittedName>
</protein>
<evidence type="ECO:0000256" key="1">
    <source>
        <dbReference type="SAM" id="MobiDB-lite"/>
    </source>
</evidence>
<organism evidence="2 3">
    <name type="scientific">Plutella xylostella</name>
    <name type="common">Diamondback moth</name>
    <name type="synonym">Plutella maculipennis</name>
    <dbReference type="NCBI Taxonomy" id="51655"/>
    <lineage>
        <taxon>Eukaryota</taxon>
        <taxon>Metazoa</taxon>
        <taxon>Ecdysozoa</taxon>
        <taxon>Arthropoda</taxon>
        <taxon>Hexapoda</taxon>
        <taxon>Insecta</taxon>
        <taxon>Pterygota</taxon>
        <taxon>Neoptera</taxon>
        <taxon>Endopterygota</taxon>
        <taxon>Lepidoptera</taxon>
        <taxon>Glossata</taxon>
        <taxon>Ditrysia</taxon>
        <taxon>Yponomeutoidea</taxon>
        <taxon>Plutellidae</taxon>
        <taxon>Plutella</taxon>
    </lineage>
</organism>
<proteinExistence type="predicted"/>
<comment type="caution">
    <text evidence="2">The sequence shown here is derived from an EMBL/GenBank/DDBJ whole genome shotgun (WGS) entry which is preliminary data.</text>
</comment>
<gene>
    <name evidence="2" type="ORF">JYU34_016519</name>
</gene>
<feature type="region of interest" description="Disordered" evidence="1">
    <location>
        <begin position="16"/>
        <end position="36"/>
    </location>
</feature>
<dbReference type="Proteomes" id="UP000823941">
    <property type="component" value="Chromosome 22"/>
</dbReference>
<accession>A0ABQ7Q6N8</accession>
<reference evidence="2 3" key="1">
    <citation type="submission" date="2021-06" db="EMBL/GenBank/DDBJ databases">
        <title>A haploid diamondback moth (Plutella xylostella L.) genome assembly resolves 31 chromosomes and identifies a diamide resistance mutation.</title>
        <authorList>
            <person name="Ward C.M."/>
            <person name="Perry K.D."/>
            <person name="Baker G."/>
            <person name="Powis K."/>
            <person name="Heckel D.G."/>
            <person name="Baxter S.W."/>
        </authorList>
    </citation>
    <scope>NUCLEOTIDE SEQUENCE [LARGE SCALE GENOMIC DNA]</scope>
    <source>
        <strain evidence="2 3">LV</strain>
        <tissue evidence="2">Single pupa</tissue>
    </source>
</reference>
<keyword evidence="3" id="KW-1185">Reference proteome</keyword>